<proteinExistence type="predicted"/>
<feature type="domain" description="DUF8052" evidence="1">
    <location>
        <begin position="6"/>
        <end position="162"/>
    </location>
</feature>
<evidence type="ECO:0000259" key="1">
    <source>
        <dbReference type="Pfam" id="PF26226"/>
    </source>
</evidence>
<name>A0AAE3E5H5_9FIRM</name>
<dbReference type="EMBL" id="JAJEQN010000018">
    <property type="protein sequence ID" value="MCC2221642.1"/>
    <property type="molecule type" value="Genomic_DNA"/>
</dbReference>
<accession>A0AAE3E5H5</accession>
<dbReference type="RefSeq" id="WP_066559490.1">
    <property type="nucleotide sequence ID" value="NZ_JAJEQN010000018.1"/>
</dbReference>
<evidence type="ECO:0000313" key="2">
    <source>
        <dbReference type="EMBL" id="MCC2221642.1"/>
    </source>
</evidence>
<dbReference type="Pfam" id="PF26226">
    <property type="entry name" value="DUF8052"/>
    <property type="match status" value="1"/>
</dbReference>
<comment type="caution">
    <text evidence="2">The sequence shown here is derived from an EMBL/GenBank/DDBJ whole genome shotgun (WGS) entry which is preliminary data.</text>
</comment>
<dbReference type="Proteomes" id="UP001198200">
    <property type="component" value="Unassembled WGS sequence"/>
</dbReference>
<organism evidence="2 3">
    <name type="scientific">Anthropogastromicrobium aceti</name>
    <dbReference type="NCBI Taxonomy" id="2981768"/>
    <lineage>
        <taxon>Bacteria</taxon>
        <taxon>Bacillati</taxon>
        <taxon>Bacillota</taxon>
        <taxon>Clostridia</taxon>
        <taxon>Lachnospirales</taxon>
        <taxon>Lachnospiraceae</taxon>
        <taxon>Anthropogastromicrobium</taxon>
    </lineage>
</organism>
<protein>
    <recommendedName>
        <fullName evidence="1">DUF8052 domain-containing protein</fullName>
    </recommendedName>
</protein>
<reference evidence="2 3" key="1">
    <citation type="submission" date="2021-10" db="EMBL/GenBank/DDBJ databases">
        <title>Anaerobic single-cell dispensing facilitates the cultivation of human gut bacteria.</title>
        <authorList>
            <person name="Afrizal A."/>
        </authorList>
    </citation>
    <scope>NUCLEOTIDE SEQUENCE [LARGE SCALE GENOMIC DNA]</scope>
    <source>
        <strain evidence="2 3">CLA-AA-H224</strain>
    </source>
</reference>
<keyword evidence="3" id="KW-1185">Reference proteome</keyword>
<evidence type="ECO:0000313" key="3">
    <source>
        <dbReference type="Proteomes" id="UP001198200"/>
    </source>
</evidence>
<dbReference type="AlphaFoldDB" id="A0AAE3E5H5"/>
<gene>
    <name evidence="2" type="ORF">LKD48_08360</name>
</gene>
<dbReference type="InterPro" id="IPR058365">
    <property type="entry name" value="DUF8052"/>
</dbReference>
<sequence>MELTSDEFFERLLLSYSDYFDIIRDTSYKDLSVAAEAAFHSFSEKYVLVKKAQLWAAEAHEYVFFIRTGHLDEETFRTYNDALLEEGLSRVEPKKDHMYTYVSVVFLAESIAPEVPKLIKKTRCHRDYRMSLYGWMDYRIAAYDCTSKRIYTNWAGRPLKQTLLSVTKKRRKHK</sequence>